<evidence type="ECO:0000313" key="1">
    <source>
        <dbReference type="EMBL" id="RMB57437.1"/>
    </source>
</evidence>
<evidence type="ECO:0008006" key="3">
    <source>
        <dbReference type="Google" id="ProtNLM"/>
    </source>
</evidence>
<dbReference type="SUPFAM" id="SSF53335">
    <property type="entry name" value="S-adenosyl-L-methionine-dependent methyltransferases"/>
    <property type="match status" value="1"/>
</dbReference>
<sequence length="227" mass="26978">MDNNPTRTKQEKIYRKLYQSFKGTPMAVSSESIEHKKLRFLNVCGIFKEENHITVHEIGMGMADLQQFILDNYPDKEIIYSGSEILKEYVKESRNRFPSLNFFHRDIAESSFNDTYDFVVLSGVFHQRGESSIREWESFSQNLLKNAFDMCTKGIAFNFVSPFVDYYQTQSYYANLPKILNFINDELSRFFEIKHNYALFEFTVYVYKESYIKSLHPQTEFTKYFKV</sequence>
<dbReference type="RefSeq" id="WP_121917915.1">
    <property type="nucleotide sequence ID" value="NZ_REFV01000011.1"/>
</dbReference>
<dbReference type="InterPro" id="IPR029063">
    <property type="entry name" value="SAM-dependent_MTases_sf"/>
</dbReference>
<organism evidence="1 2">
    <name type="scientific">Dokdonia sinensis</name>
    <dbReference type="NCBI Taxonomy" id="2479847"/>
    <lineage>
        <taxon>Bacteria</taxon>
        <taxon>Pseudomonadati</taxon>
        <taxon>Bacteroidota</taxon>
        <taxon>Flavobacteriia</taxon>
        <taxon>Flavobacteriales</taxon>
        <taxon>Flavobacteriaceae</taxon>
        <taxon>Dokdonia</taxon>
    </lineage>
</organism>
<keyword evidence="2" id="KW-1185">Reference proteome</keyword>
<dbReference type="OrthoDB" id="9800454at2"/>
<name>A0A3M0FZU9_9FLAO</name>
<dbReference type="AlphaFoldDB" id="A0A3M0FZU9"/>
<dbReference type="Gene3D" id="3.40.50.150">
    <property type="entry name" value="Vaccinia Virus protein VP39"/>
    <property type="match status" value="1"/>
</dbReference>
<gene>
    <name evidence="1" type="ORF">EAX61_11870</name>
</gene>
<comment type="caution">
    <text evidence="1">The sequence shown here is derived from an EMBL/GenBank/DDBJ whole genome shotgun (WGS) entry which is preliminary data.</text>
</comment>
<reference evidence="1 2" key="1">
    <citation type="submission" date="2018-10" db="EMBL/GenBank/DDBJ databases">
        <title>Dokdonia luteus sp. nov., isolated from sea water.</title>
        <authorList>
            <person name="Zhou L.Y."/>
            <person name="Du Z.J."/>
        </authorList>
    </citation>
    <scope>NUCLEOTIDE SEQUENCE [LARGE SCALE GENOMIC DNA]</scope>
    <source>
        <strain evidence="1 2">SH27</strain>
    </source>
</reference>
<evidence type="ECO:0000313" key="2">
    <source>
        <dbReference type="Proteomes" id="UP000281985"/>
    </source>
</evidence>
<accession>A0A3M0FZU9</accession>
<protein>
    <recommendedName>
        <fullName evidence="3">Class I SAM-dependent methyltransferase</fullName>
    </recommendedName>
</protein>
<dbReference type="EMBL" id="REFV01000011">
    <property type="protein sequence ID" value="RMB57437.1"/>
    <property type="molecule type" value="Genomic_DNA"/>
</dbReference>
<proteinExistence type="predicted"/>
<dbReference type="Proteomes" id="UP000281985">
    <property type="component" value="Unassembled WGS sequence"/>
</dbReference>